<reference evidence="2 3" key="1">
    <citation type="journal article" date="2015" name="BMC Genomics">
        <title>Genome mining reveals unlocked bioactive potential of marine Gram-negative bacteria.</title>
        <authorList>
            <person name="Machado H."/>
            <person name="Sonnenschein E.C."/>
            <person name="Melchiorsen J."/>
            <person name="Gram L."/>
        </authorList>
    </citation>
    <scope>NUCLEOTIDE SEQUENCE [LARGE SCALE GENOMIC DNA]</scope>
    <source>
        <strain evidence="2 3">S4054</strain>
    </source>
</reference>
<evidence type="ECO:0000313" key="2">
    <source>
        <dbReference type="EMBL" id="KKE81921.1"/>
    </source>
</evidence>
<dbReference type="EMBL" id="AUXW01000174">
    <property type="protein sequence ID" value="KKE81921.1"/>
    <property type="molecule type" value="Genomic_DNA"/>
</dbReference>
<comment type="caution">
    <text evidence="2">The sequence shown here is derived from an EMBL/GenBank/DDBJ whole genome shotgun (WGS) entry which is preliminary data.</text>
</comment>
<sequence>MNYIFFFLVSFFSAFSFSGEFKSSADSRSNVDLYIPSKPNSSGVSNNDVSSYSVSSSNIKVLNYASNNGGRKASRIIINVSSSSLKRKISLVGESAELIILAKNFSCTGCKFEGFDRVIIAGGINGSDLTASENISINSLDASGVPVVTLLGEKVTLAGNINTHDKVERAYNGQYVVLNNGSQKAGVGTFAAYAGRVTLNIDSLSPTTSRVSNDLGYELTTNNNLKITANAVKLISNTGSGLKINGVIDTTSDVFMTGSLGNKIQLASEGLVASNLCTSLFCYIQYTGQVNTGGSVISSGYSLSLDAKSTISADKVQMTSRHFTNMGGIFTDNFGASTVSHFSNEGQIHTRFGRIESNNYIQNSGSIFGKDLHFYGKNRFRNGNAMPKVIGHRMDELFLEDLFYGTYTRVLERDSGQINNPAIVHASNLYISTKGFENINSYYVSRGANDSTWTEKIPLDLEKSNQVVVAAEHNLHINAEDYFLNSSANVLLNSYSSSGTLYIESKKVINERYRMESDFSVQERVVNNTREKHVLPNFLHYSSPGQIRSIGKFKVKSSEFFLNDSSFVEVFGEMEVNTPKLYNYGLQVTKELVMSEGLEQFEQYARCTSIDDYIWVNGRRVPAQDYCSGILEEADTTVVSVDVKEIDTLFYAGMGVLSTSDFEADNRHLSQNIQNYILQRYKKDIAKVAPEVPTHSECSGGLLDPTLDLSTGNVRIIHSYFCAAPATNEGIERFVEEWNADYIELAEKYK</sequence>
<protein>
    <recommendedName>
        <fullName evidence="4">Filamentous haemagglutinin FhaB/tRNA nuclease CdiA-like TPS domain-containing protein</fullName>
    </recommendedName>
</protein>
<accession>A0A0F6A7V4</accession>
<organism evidence="2 3">
    <name type="scientific">Pseudoalteromonas luteoviolacea S4054</name>
    <dbReference type="NCBI Taxonomy" id="1129367"/>
    <lineage>
        <taxon>Bacteria</taxon>
        <taxon>Pseudomonadati</taxon>
        <taxon>Pseudomonadota</taxon>
        <taxon>Gammaproteobacteria</taxon>
        <taxon>Alteromonadales</taxon>
        <taxon>Pseudoalteromonadaceae</taxon>
        <taxon>Pseudoalteromonas</taxon>
    </lineage>
</organism>
<dbReference type="Proteomes" id="UP000033434">
    <property type="component" value="Unassembled WGS sequence"/>
</dbReference>
<dbReference type="AlphaFoldDB" id="A0A0F6A7V4"/>
<feature type="chain" id="PRO_5002498715" description="Filamentous haemagglutinin FhaB/tRNA nuclease CdiA-like TPS domain-containing protein" evidence="1">
    <location>
        <begin position="19"/>
        <end position="750"/>
    </location>
</feature>
<evidence type="ECO:0000313" key="3">
    <source>
        <dbReference type="Proteomes" id="UP000033434"/>
    </source>
</evidence>
<evidence type="ECO:0008006" key="4">
    <source>
        <dbReference type="Google" id="ProtNLM"/>
    </source>
</evidence>
<keyword evidence="1" id="KW-0732">Signal</keyword>
<dbReference type="RefSeq" id="WP_046357625.1">
    <property type="nucleotide sequence ID" value="NZ_AUXW01000174.1"/>
</dbReference>
<dbReference type="PATRIC" id="fig|1129367.4.peg.4216"/>
<name>A0A0F6A7V4_9GAMM</name>
<feature type="signal peptide" evidence="1">
    <location>
        <begin position="1"/>
        <end position="18"/>
    </location>
</feature>
<evidence type="ECO:0000256" key="1">
    <source>
        <dbReference type="SAM" id="SignalP"/>
    </source>
</evidence>
<proteinExistence type="predicted"/>
<gene>
    <name evidence="2" type="ORF">N479_20715</name>
</gene>